<protein>
    <recommendedName>
        <fullName evidence="2">Ricin B lectin domain-containing protein</fullName>
    </recommendedName>
</protein>
<dbReference type="InterPro" id="IPR000772">
    <property type="entry name" value="Ricin_B_lectin"/>
</dbReference>
<evidence type="ECO:0000313" key="4">
    <source>
        <dbReference type="Proteomes" id="UP000030762"/>
    </source>
</evidence>
<dbReference type="Pfam" id="PF00652">
    <property type="entry name" value="Ricin_B_lectin"/>
    <property type="match status" value="1"/>
</dbReference>
<dbReference type="Proteomes" id="UP000030762">
    <property type="component" value="Unassembled WGS sequence"/>
</dbReference>
<reference evidence="3 4" key="1">
    <citation type="submission" date="2012-04" db="EMBL/GenBank/DDBJ databases">
        <title>The Genome Sequence of Saprolegnia declina VS20.</title>
        <authorList>
            <consortium name="The Broad Institute Genome Sequencing Platform"/>
            <person name="Russ C."/>
            <person name="Nusbaum C."/>
            <person name="Tyler B."/>
            <person name="van West P."/>
            <person name="Dieguez-Uribeondo J."/>
            <person name="de Bruijn I."/>
            <person name="Tripathy S."/>
            <person name="Jiang R."/>
            <person name="Young S.K."/>
            <person name="Zeng Q."/>
            <person name="Gargeya S."/>
            <person name="Fitzgerald M."/>
            <person name="Haas B."/>
            <person name="Abouelleil A."/>
            <person name="Alvarado L."/>
            <person name="Arachchi H.M."/>
            <person name="Berlin A."/>
            <person name="Chapman S.B."/>
            <person name="Goldberg J."/>
            <person name="Griggs A."/>
            <person name="Gujja S."/>
            <person name="Hansen M."/>
            <person name="Howarth C."/>
            <person name="Imamovic A."/>
            <person name="Larimer J."/>
            <person name="McCowen C."/>
            <person name="Montmayeur A."/>
            <person name="Murphy C."/>
            <person name="Neiman D."/>
            <person name="Pearson M."/>
            <person name="Priest M."/>
            <person name="Roberts A."/>
            <person name="Saif S."/>
            <person name="Shea T."/>
            <person name="Sisk P."/>
            <person name="Sykes S."/>
            <person name="Wortman J."/>
            <person name="Nusbaum C."/>
            <person name="Birren B."/>
        </authorList>
    </citation>
    <scope>NUCLEOTIDE SEQUENCE [LARGE SCALE GENOMIC DNA]</scope>
    <source>
        <strain evidence="3 4">VS20</strain>
    </source>
</reference>
<sequence length="272" mass="30262">MKLLLGCLLAAATAATADPFGLVLCTTNRLVISEAKGALYTDVIRAGYNQRLIYDPTSKLLTVVSSGQCVKVASGSAPQALTEKCNPADEYQKWELRDNHVYSPAKAKCLETLQTMPYAPVNLADCDVPGSLAKGQFLADCNSIAPVYNTLTSRTGTKRLAGSNSSLVVNTVINNWNELFVWDQANKMFKSTNGQCLEVHEMYPRVVLGTFACDVRNAYQKWTYNPLTYKLEHDKYQNTCLDLDNDRVQMAPCSSSSPFNERQQWMLYTYHP</sequence>
<keyword evidence="1" id="KW-0732">Signal</keyword>
<dbReference type="AlphaFoldDB" id="T0QBL3"/>
<evidence type="ECO:0000256" key="1">
    <source>
        <dbReference type="SAM" id="SignalP"/>
    </source>
</evidence>
<dbReference type="RefSeq" id="XP_008615653.1">
    <property type="nucleotide sequence ID" value="XM_008617431.1"/>
</dbReference>
<dbReference type="OrthoDB" id="6770063at2759"/>
<dbReference type="VEuPathDB" id="FungiDB:SDRG_11394"/>
<dbReference type="STRING" id="1156394.T0QBL3"/>
<proteinExistence type="predicted"/>
<feature type="signal peptide" evidence="1">
    <location>
        <begin position="1"/>
        <end position="17"/>
    </location>
</feature>
<keyword evidence="4" id="KW-1185">Reference proteome</keyword>
<dbReference type="InterPro" id="IPR035992">
    <property type="entry name" value="Ricin_B-like_lectins"/>
</dbReference>
<dbReference type="GeneID" id="19952121"/>
<name>T0QBL3_SAPDV</name>
<dbReference type="Gene3D" id="2.80.10.50">
    <property type="match status" value="2"/>
</dbReference>
<dbReference type="InParanoid" id="T0QBL3"/>
<gene>
    <name evidence="3" type="ORF">SDRG_11394</name>
</gene>
<accession>T0QBL3</accession>
<dbReference type="SUPFAM" id="SSF50370">
    <property type="entry name" value="Ricin B-like lectins"/>
    <property type="match status" value="1"/>
</dbReference>
<evidence type="ECO:0000313" key="3">
    <source>
        <dbReference type="EMBL" id="EQC30915.1"/>
    </source>
</evidence>
<feature type="domain" description="Ricin B lectin" evidence="2">
    <location>
        <begin position="145"/>
        <end position="268"/>
    </location>
</feature>
<evidence type="ECO:0000259" key="2">
    <source>
        <dbReference type="SMART" id="SM00458"/>
    </source>
</evidence>
<feature type="chain" id="PRO_5004583152" description="Ricin B lectin domain-containing protein" evidence="1">
    <location>
        <begin position="18"/>
        <end position="272"/>
    </location>
</feature>
<dbReference type="SMART" id="SM00458">
    <property type="entry name" value="RICIN"/>
    <property type="match status" value="1"/>
</dbReference>
<dbReference type="PROSITE" id="PS50231">
    <property type="entry name" value="RICIN_B_LECTIN"/>
    <property type="match status" value="2"/>
</dbReference>
<dbReference type="EMBL" id="JH767172">
    <property type="protein sequence ID" value="EQC30915.1"/>
    <property type="molecule type" value="Genomic_DNA"/>
</dbReference>
<organism evidence="3 4">
    <name type="scientific">Saprolegnia diclina (strain VS20)</name>
    <dbReference type="NCBI Taxonomy" id="1156394"/>
    <lineage>
        <taxon>Eukaryota</taxon>
        <taxon>Sar</taxon>
        <taxon>Stramenopiles</taxon>
        <taxon>Oomycota</taxon>
        <taxon>Saprolegniomycetes</taxon>
        <taxon>Saprolegniales</taxon>
        <taxon>Saprolegniaceae</taxon>
        <taxon>Saprolegnia</taxon>
    </lineage>
</organism>